<evidence type="ECO:0000256" key="1">
    <source>
        <dbReference type="SAM" id="Phobius"/>
    </source>
</evidence>
<dbReference type="Proteomes" id="UP000011607">
    <property type="component" value="Unassembled WGS sequence"/>
</dbReference>
<accession>M0MP62</accession>
<protein>
    <submittedName>
        <fullName evidence="2">Uncharacterized protein</fullName>
    </submittedName>
</protein>
<organism evidence="2 3">
    <name type="scientific">Halobiforma nitratireducens JCM 10879</name>
    <dbReference type="NCBI Taxonomy" id="1227454"/>
    <lineage>
        <taxon>Archaea</taxon>
        <taxon>Methanobacteriati</taxon>
        <taxon>Methanobacteriota</taxon>
        <taxon>Stenosarchaea group</taxon>
        <taxon>Halobacteria</taxon>
        <taxon>Halobacteriales</taxon>
        <taxon>Natrialbaceae</taxon>
        <taxon>Halobiforma</taxon>
    </lineage>
</organism>
<sequence length="70" mass="7310">MIRSFRSSAELLLTGVSRSRTIATTGLAFVTGAVTAALIAAGLQVQAIIELLADLERFPSPTRGYTSPSS</sequence>
<dbReference type="STRING" id="1227454.C446_00520"/>
<evidence type="ECO:0000313" key="3">
    <source>
        <dbReference type="Proteomes" id="UP000011607"/>
    </source>
</evidence>
<feature type="transmembrane region" description="Helical" evidence="1">
    <location>
        <begin position="21"/>
        <end position="49"/>
    </location>
</feature>
<comment type="caution">
    <text evidence="2">The sequence shown here is derived from an EMBL/GenBank/DDBJ whole genome shotgun (WGS) entry which is preliminary data.</text>
</comment>
<keyword evidence="1" id="KW-0472">Membrane</keyword>
<name>M0MP62_9EURY</name>
<dbReference type="EMBL" id="AOMA01000003">
    <property type="protein sequence ID" value="EMA47153.1"/>
    <property type="molecule type" value="Genomic_DNA"/>
</dbReference>
<gene>
    <name evidence="2" type="ORF">C446_00520</name>
</gene>
<reference evidence="2 3" key="1">
    <citation type="journal article" date="2014" name="PLoS Genet.">
        <title>Phylogenetically driven sequencing of extremely halophilic archaea reveals strategies for static and dynamic osmo-response.</title>
        <authorList>
            <person name="Becker E.A."/>
            <person name="Seitzer P.M."/>
            <person name="Tritt A."/>
            <person name="Larsen D."/>
            <person name="Krusor M."/>
            <person name="Yao A.I."/>
            <person name="Wu D."/>
            <person name="Madern D."/>
            <person name="Eisen J.A."/>
            <person name="Darling A.E."/>
            <person name="Facciotti M.T."/>
        </authorList>
    </citation>
    <scope>NUCLEOTIDE SEQUENCE [LARGE SCALE GENOMIC DNA]</scope>
    <source>
        <strain evidence="2 3">JCM 10879</strain>
    </source>
</reference>
<keyword evidence="1" id="KW-1133">Transmembrane helix</keyword>
<proteinExistence type="predicted"/>
<keyword evidence="1" id="KW-0812">Transmembrane</keyword>
<dbReference type="AlphaFoldDB" id="M0MP62"/>
<keyword evidence="3" id="KW-1185">Reference proteome</keyword>
<dbReference type="RefSeq" id="WP_006671080.1">
    <property type="nucleotide sequence ID" value="NZ_AOMA01000003.1"/>
</dbReference>
<evidence type="ECO:0000313" key="2">
    <source>
        <dbReference type="EMBL" id="EMA47153.1"/>
    </source>
</evidence>